<dbReference type="Proteomes" id="UP000011718">
    <property type="component" value="Chromosome"/>
</dbReference>
<dbReference type="HOGENOM" id="CLU_2930244_0_0_2"/>
<accession>M1Q7D4</accession>
<gene>
    <name evidence="1" type="ORF">MmTuc01_2986</name>
</gene>
<organism evidence="1 2">
    <name type="scientific">Methanosarcina mazei Tuc01</name>
    <dbReference type="NCBI Taxonomy" id="1236903"/>
    <lineage>
        <taxon>Archaea</taxon>
        <taxon>Methanobacteriati</taxon>
        <taxon>Methanobacteriota</taxon>
        <taxon>Stenosarchaea group</taxon>
        <taxon>Methanomicrobia</taxon>
        <taxon>Methanosarcinales</taxon>
        <taxon>Methanosarcinaceae</taxon>
        <taxon>Methanosarcina</taxon>
    </lineage>
</organism>
<name>M1Q7D4_METMZ</name>
<dbReference type="BioCyc" id="MMAZ1236903:G139K-2840-MONOMER"/>
<dbReference type="KEGG" id="mmaz:MmTuc01_2986"/>
<evidence type="ECO:0000313" key="1">
    <source>
        <dbReference type="EMBL" id="AGF98255.1"/>
    </source>
</evidence>
<protein>
    <submittedName>
        <fullName evidence="1">Uncharacterized protein</fullName>
    </submittedName>
</protein>
<proteinExistence type="predicted"/>
<dbReference type="AlphaFoldDB" id="M1Q7D4"/>
<dbReference type="EMBL" id="CP004144">
    <property type="protein sequence ID" value="AGF98255.1"/>
    <property type="molecule type" value="Genomic_DNA"/>
</dbReference>
<reference evidence="1 2" key="1">
    <citation type="journal article" date="2013" name="Genome Announc.">
        <title>Complete Genome of a Methanosarcina mazei Strain Isolated from Sediment Samples from an Amazonian Flooded Area.</title>
        <authorList>
            <person name="Assis das Gracas D."/>
            <person name="Thiago Juca Ramos R."/>
            <person name="Vieira Araujo A.C."/>
            <person name="Zahlouth R."/>
            <person name="Ribeiro Carneiro A."/>
            <person name="Souza Lopes T."/>
            <person name="Azevedo Barauna R."/>
            <person name="Azevedo V."/>
            <person name="Cruz Schneider M.P."/>
            <person name="Pellizari V.H."/>
            <person name="Silva A."/>
        </authorList>
    </citation>
    <scope>NUCLEOTIDE SEQUENCE [LARGE SCALE GENOMIC DNA]</scope>
    <source>
        <strain evidence="1 2">Tuc01</strain>
    </source>
</reference>
<evidence type="ECO:0000313" key="2">
    <source>
        <dbReference type="Proteomes" id="UP000011718"/>
    </source>
</evidence>
<sequence>MELKCDKKVRELKISLINQVCKKDFEGIFKICPREVNFGIKHPFVISKKDINDLSRTLLC</sequence>